<dbReference type="PROSITE" id="PS50255">
    <property type="entry name" value="CYTOCHROME_B5_2"/>
    <property type="match status" value="1"/>
</dbReference>
<dbReference type="GO" id="GO:0080132">
    <property type="term" value="F:fatty acid 2-hydroxylase activity"/>
    <property type="evidence" value="ECO:0007669"/>
    <property type="project" value="InterPro"/>
</dbReference>
<dbReference type="PANTHER" id="PTHR12863">
    <property type="entry name" value="FATTY ACID HYDROXYLASE"/>
    <property type="match status" value="1"/>
</dbReference>
<dbReference type="GO" id="GO:0006633">
    <property type="term" value="P:fatty acid biosynthetic process"/>
    <property type="evidence" value="ECO:0007669"/>
    <property type="project" value="UniProtKB-KW"/>
</dbReference>
<keyword evidence="13" id="KW-0443">Lipid metabolism</keyword>
<protein>
    <submittedName>
        <fullName evidence="21">Putative SCS7-required for hydroxylation of ceramide</fullName>
    </submittedName>
</protein>
<dbReference type="InParanoid" id="A0A316VLT5"/>
<dbReference type="SUPFAM" id="SSF55856">
    <property type="entry name" value="Cytochrome b5-like heme/steroid binding domain"/>
    <property type="match status" value="1"/>
</dbReference>
<feature type="binding site" evidence="16">
    <location>
        <position position="309"/>
    </location>
    <ligand>
        <name>Zn(2+)</name>
        <dbReference type="ChEBI" id="CHEBI:29105"/>
        <label>1</label>
    </ligand>
</feature>
<evidence type="ECO:0000256" key="17">
    <source>
        <dbReference type="PIRSR" id="PIRSR005149-50"/>
    </source>
</evidence>
<feature type="binding site" description="axial binding residue" evidence="17">
    <location>
        <position position="65"/>
    </location>
    <ligand>
        <name>heme</name>
        <dbReference type="ChEBI" id="CHEBI:30413"/>
    </ligand>
    <ligandPart>
        <name>Fe</name>
        <dbReference type="ChEBI" id="CHEBI:18248"/>
    </ligandPart>
</feature>
<feature type="binding site" evidence="16">
    <location>
        <position position="312"/>
    </location>
    <ligand>
        <name>Zn(2+)</name>
        <dbReference type="ChEBI" id="CHEBI:29105"/>
        <label>1</label>
    </ligand>
</feature>
<feature type="binding site" evidence="16">
    <location>
        <position position="290"/>
    </location>
    <ligand>
        <name>Zn(2+)</name>
        <dbReference type="ChEBI" id="CHEBI:29105"/>
        <label>1</label>
    </ligand>
</feature>
<dbReference type="OrthoDB" id="2204368at2759"/>
<keyword evidence="6 16" id="KW-0479">Metal-binding</keyword>
<sequence>MAAPSAAATATAISSGPSSITPPSTLTQRIRLIHPSTLEKHNTESSLWVVMKGRVYDVTDFAPDHPGGDDLILQYAGKDMGNIMEDPSEHSHSDSAFELLEEYFIGKLASTAEEKQASGESHGNPAYILPANDGIIIDADYQPDDTDVSGDFKKHQFLDLNRPLIMQVWNAKFSKEFYMRQVHSPRHLKEPARLFGPWYLEMFTRTSWYVVPLIWLPIATALFIRTATAFVNMTKTSNVDYQDLLARSAQAGQSIASIKVASLALTLPCFVFGIFVWTILEYTMHRFLFHIDDWLPDRPFFLMLHFLLHGIHHYVPMDRLRLVMPPILFFALSYPFTQLAHAIFPAAVANGVISGAFVMYVGYDCIHYALHHQRLPEYVRKLKAKHLGHHYSNPDKFFGVTSRFWDWVFETDK</sequence>
<dbReference type="Pfam" id="PF04116">
    <property type="entry name" value="FA_hydroxylase"/>
    <property type="match status" value="1"/>
</dbReference>
<keyword evidence="8" id="KW-0276">Fatty acid metabolism</keyword>
<evidence type="ECO:0000256" key="7">
    <source>
        <dbReference type="ARBA" id="ARBA00022824"/>
    </source>
</evidence>
<evidence type="ECO:0000256" key="15">
    <source>
        <dbReference type="ARBA" id="ARBA00023160"/>
    </source>
</evidence>
<comment type="similarity">
    <text evidence="2">Belongs to the sterol desaturase family. SCS7 subfamily.</text>
</comment>
<feature type="transmembrane region" description="Helical" evidence="19">
    <location>
        <begin position="207"/>
        <end position="224"/>
    </location>
</feature>
<comment type="subcellular location">
    <subcellularLocation>
        <location evidence="1">Endoplasmic reticulum membrane</location>
        <topology evidence="1">Multi-pass membrane protein</topology>
    </subcellularLocation>
</comment>
<dbReference type="STRING" id="1280837.A0A316VLT5"/>
<feature type="binding site" description="axial binding residue" evidence="17">
    <location>
        <position position="92"/>
    </location>
    <ligand>
        <name>heme</name>
        <dbReference type="ChEBI" id="CHEBI:30413"/>
    </ligand>
    <ligandPart>
        <name>Fe</name>
        <dbReference type="ChEBI" id="CHEBI:18248"/>
    </ligandPart>
</feature>
<dbReference type="PANTHER" id="PTHR12863:SF1">
    <property type="entry name" value="FATTY ACID 2-HYDROXYLASE"/>
    <property type="match status" value="1"/>
</dbReference>
<keyword evidence="11" id="KW-0560">Oxidoreductase</keyword>
<keyword evidence="5 19" id="KW-0812">Transmembrane</keyword>
<accession>A0A316VLT5</accession>
<dbReference type="RefSeq" id="XP_025356827.1">
    <property type="nucleotide sequence ID" value="XM_025496186.1"/>
</dbReference>
<evidence type="ECO:0000256" key="12">
    <source>
        <dbReference type="ARBA" id="ARBA00023004"/>
    </source>
</evidence>
<feature type="binding site" evidence="16">
    <location>
        <position position="313"/>
    </location>
    <ligand>
        <name>Zn(2+)</name>
        <dbReference type="ChEBI" id="CHEBI:29105"/>
        <label>1</label>
    </ligand>
</feature>
<evidence type="ECO:0000256" key="3">
    <source>
        <dbReference type="ARBA" id="ARBA00022516"/>
    </source>
</evidence>
<dbReference type="GO" id="GO:0005506">
    <property type="term" value="F:iron ion binding"/>
    <property type="evidence" value="ECO:0007669"/>
    <property type="project" value="InterPro"/>
</dbReference>
<dbReference type="InterPro" id="IPR001199">
    <property type="entry name" value="Cyt_B5-like_heme/steroid-bd"/>
</dbReference>
<feature type="binding site" evidence="16">
    <location>
        <position position="367"/>
    </location>
    <ligand>
        <name>Zn(2+)</name>
        <dbReference type="ChEBI" id="CHEBI:29105"/>
        <label>1</label>
    </ligand>
</feature>
<name>A0A316VLT5_9BASI</name>
<feature type="transmembrane region" description="Helical" evidence="19">
    <location>
        <begin position="260"/>
        <end position="280"/>
    </location>
</feature>
<feature type="binding site" evidence="16">
    <location>
        <position position="390"/>
    </location>
    <ligand>
        <name>Zn(2+)</name>
        <dbReference type="ChEBI" id="CHEBI:29105"/>
        <label>1</label>
    </ligand>
</feature>
<dbReference type="Pfam" id="PF00173">
    <property type="entry name" value="Cyt-b5"/>
    <property type="match status" value="1"/>
</dbReference>
<keyword evidence="14 19" id="KW-0472">Membrane</keyword>
<dbReference type="PRINTS" id="PR00363">
    <property type="entry name" value="CYTOCHROMEB5"/>
</dbReference>
<dbReference type="AlphaFoldDB" id="A0A316VLT5"/>
<evidence type="ECO:0000256" key="8">
    <source>
        <dbReference type="ARBA" id="ARBA00022832"/>
    </source>
</evidence>
<keyword evidence="12 17" id="KW-0408">Iron</keyword>
<dbReference type="GO" id="GO:0005789">
    <property type="term" value="C:endoplasmic reticulum membrane"/>
    <property type="evidence" value="ECO:0007669"/>
    <property type="project" value="UniProtKB-SubCell"/>
</dbReference>
<evidence type="ECO:0000256" key="4">
    <source>
        <dbReference type="ARBA" id="ARBA00022617"/>
    </source>
</evidence>
<dbReference type="InterPro" id="IPR036400">
    <property type="entry name" value="Cyt_B5-like_heme/steroid_sf"/>
</dbReference>
<evidence type="ECO:0000256" key="14">
    <source>
        <dbReference type="ARBA" id="ARBA00023136"/>
    </source>
</evidence>
<keyword evidence="10 19" id="KW-1133">Transmembrane helix</keyword>
<comment type="cofactor">
    <cofactor evidence="16">
        <name>Zn(2+)</name>
        <dbReference type="ChEBI" id="CHEBI:29105"/>
    </cofactor>
    <text evidence="16">Binds 2 Zn(2+) ions per subunit that likely form a catalytic dimetal center.</text>
</comment>
<dbReference type="Proteomes" id="UP000245771">
    <property type="component" value="Unassembled WGS sequence"/>
</dbReference>
<keyword evidence="9 16" id="KW-0862">Zinc</keyword>
<evidence type="ECO:0000256" key="2">
    <source>
        <dbReference type="ARBA" id="ARBA00005747"/>
    </source>
</evidence>
<evidence type="ECO:0000256" key="19">
    <source>
        <dbReference type="SAM" id="Phobius"/>
    </source>
</evidence>
<feature type="binding site" evidence="16">
    <location>
        <position position="386"/>
    </location>
    <ligand>
        <name>Zn(2+)</name>
        <dbReference type="ChEBI" id="CHEBI:29105"/>
        <label>1</label>
    </ligand>
</feature>
<evidence type="ECO:0000256" key="18">
    <source>
        <dbReference type="SAM" id="MobiDB-lite"/>
    </source>
</evidence>
<keyword evidence="22" id="KW-1185">Reference proteome</keyword>
<keyword evidence="3" id="KW-0444">Lipid biosynthesis</keyword>
<feature type="binding site" evidence="16">
    <location>
        <position position="371"/>
    </location>
    <ligand>
        <name>Zn(2+)</name>
        <dbReference type="ChEBI" id="CHEBI:29105"/>
        <label>1</label>
    </ligand>
</feature>
<feature type="domain" description="Cytochrome b5 heme-binding" evidence="20">
    <location>
        <begin position="30"/>
        <end position="109"/>
    </location>
</feature>
<keyword evidence="4 17" id="KW-0349">Heme</keyword>
<gene>
    <name evidence="21" type="ORF">FA14DRAFT_116624</name>
</gene>
<evidence type="ECO:0000313" key="21">
    <source>
        <dbReference type="EMBL" id="PWN36525.1"/>
    </source>
</evidence>
<evidence type="ECO:0000256" key="10">
    <source>
        <dbReference type="ARBA" id="ARBA00022989"/>
    </source>
</evidence>
<dbReference type="GeneID" id="37017967"/>
<organism evidence="21 22">
    <name type="scientific">Meira miltonrushii</name>
    <dbReference type="NCBI Taxonomy" id="1280837"/>
    <lineage>
        <taxon>Eukaryota</taxon>
        <taxon>Fungi</taxon>
        <taxon>Dikarya</taxon>
        <taxon>Basidiomycota</taxon>
        <taxon>Ustilaginomycotina</taxon>
        <taxon>Exobasidiomycetes</taxon>
        <taxon>Exobasidiales</taxon>
        <taxon>Brachybasidiaceae</taxon>
        <taxon>Meira</taxon>
    </lineage>
</organism>
<evidence type="ECO:0000256" key="6">
    <source>
        <dbReference type="ARBA" id="ARBA00022723"/>
    </source>
</evidence>
<evidence type="ECO:0000256" key="16">
    <source>
        <dbReference type="PIRSR" id="PIRSR005149-1"/>
    </source>
</evidence>
<dbReference type="FunCoup" id="A0A316VLT5">
    <property type="interactions" value="86"/>
</dbReference>
<keyword evidence="7" id="KW-0256">Endoplasmic reticulum</keyword>
<keyword evidence="15" id="KW-0275">Fatty acid biosynthesis</keyword>
<feature type="region of interest" description="Disordered" evidence="18">
    <location>
        <begin position="1"/>
        <end position="24"/>
    </location>
</feature>
<evidence type="ECO:0000256" key="9">
    <source>
        <dbReference type="ARBA" id="ARBA00022833"/>
    </source>
</evidence>
<dbReference type="EMBL" id="KZ819602">
    <property type="protein sequence ID" value="PWN36525.1"/>
    <property type="molecule type" value="Genomic_DNA"/>
</dbReference>
<evidence type="ECO:0000256" key="11">
    <source>
        <dbReference type="ARBA" id="ARBA00023002"/>
    </source>
</evidence>
<feature type="binding site" evidence="16">
    <location>
        <position position="285"/>
    </location>
    <ligand>
        <name>Zn(2+)</name>
        <dbReference type="ChEBI" id="CHEBI:29105"/>
        <label>1</label>
    </ligand>
</feature>
<evidence type="ECO:0000259" key="20">
    <source>
        <dbReference type="PROSITE" id="PS50255"/>
    </source>
</evidence>
<dbReference type="InterPro" id="IPR014430">
    <property type="entry name" value="Scs7"/>
</dbReference>
<evidence type="ECO:0000256" key="1">
    <source>
        <dbReference type="ARBA" id="ARBA00004477"/>
    </source>
</evidence>
<reference evidence="21 22" key="1">
    <citation type="journal article" date="2018" name="Mol. Biol. Evol.">
        <title>Broad Genomic Sampling Reveals a Smut Pathogenic Ancestry of the Fungal Clade Ustilaginomycotina.</title>
        <authorList>
            <person name="Kijpornyongpan T."/>
            <person name="Mondo S.J."/>
            <person name="Barry K."/>
            <person name="Sandor L."/>
            <person name="Lee J."/>
            <person name="Lipzen A."/>
            <person name="Pangilinan J."/>
            <person name="LaButti K."/>
            <person name="Hainaut M."/>
            <person name="Henrissat B."/>
            <person name="Grigoriev I.V."/>
            <person name="Spatafora J.W."/>
            <person name="Aime M.C."/>
        </authorList>
    </citation>
    <scope>NUCLEOTIDE SEQUENCE [LARGE SCALE GENOMIC DNA]</scope>
    <source>
        <strain evidence="21 22">MCA 3882</strain>
    </source>
</reference>
<evidence type="ECO:0000256" key="13">
    <source>
        <dbReference type="ARBA" id="ARBA00023098"/>
    </source>
</evidence>
<comment type="cofactor">
    <cofactor evidence="17">
        <name>Fe cation</name>
        <dbReference type="ChEBI" id="CHEBI:24875"/>
    </cofactor>
</comment>
<evidence type="ECO:0000313" key="22">
    <source>
        <dbReference type="Proteomes" id="UP000245771"/>
    </source>
</evidence>
<dbReference type="SMART" id="SM01117">
    <property type="entry name" value="Cyt-b5"/>
    <property type="match status" value="1"/>
</dbReference>
<dbReference type="InterPro" id="IPR006694">
    <property type="entry name" value="Fatty_acid_hydroxylase"/>
</dbReference>
<dbReference type="PIRSF" id="PIRSF005149">
    <property type="entry name" value="IPC-B_HD"/>
    <property type="match status" value="1"/>
</dbReference>
<proteinExistence type="inferred from homology"/>
<dbReference type="FunFam" id="3.10.120.10:FF:000007">
    <property type="entry name" value="Sulfite oxidase, mitochondrial"/>
    <property type="match status" value="1"/>
</dbReference>
<feature type="binding site" evidence="16">
    <location>
        <position position="389"/>
    </location>
    <ligand>
        <name>Zn(2+)</name>
        <dbReference type="ChEBI" id="CHEBI:29105"/>
        <label>1</label>
    </ligand>
</feature>
<dbReference type="Gene3D" id="3.10.120.10">
    <property type="entry name" value="Cytochrome b5-like heme/steroid binding domain"/>
    <property type="match status" value="1"/>
</dbReference>
<evidence type="ECO:0000256" key="5">
    <source>
        <dbReference type="ARBA" id="ARBA00022692"/>
    </source>
</evidence>